<evidence type="ECO:0000256" key="1">
    <source>
        <dbReference type="ARBA" id="ARBA00022801"/>
    </source>
</evidence>
<dbReference type="InterPro" id="IPR043461">
    <property type="entry name" value="LpxH-like"/>
</dbReference>
<dbReference type="EMBL" id="FNOV01000012">
    <property type="protein sequence ID" value="SDY72629.1"/>
    <property type="molecule type" value="Genomic_DNA"/>
</dbReference>
<sequence length="271" mass="31305">MARAASHCFSWMTRPPQLPDLALPPGRRVYFASDFHLGAPDAASSRERERRIVRWLDEVAQDAAAIYLLGDIFDFWFEYRHAIPRGFTRLQGKLAELTDAGLPVTFFTGNHDMWMFDYFTKELNILVLRHPVSQRIGGHQFHIGHGDGLGPGDHTYKLLKRVFASPVAQWLFARLHPNFGIGLANRWSRHSRLQNGPSDDHFLGDDEWLLTYCREVQQQFPHEYYVFGHRHLPLDVEVAPGSRYVNLGEWVNYCTYGVYDGEQLALLSYEK</sequence>
<evidence type="ECO:0000313" key="3">
    <source>
        <dbReference type="Proteomes" id="UP000199249"/>
    </source>
</evidence>
<accession>A0A1H3M8S7</accession>
<keyword evidence="3" id="KW-1185">Reference proteome</keyword>
<dbReference type="SUPFAM" id="SSF56300">
    <property type="entry name" value="Metallo-dependent phosphatases"/>
    <property type="match status" value="1"/>
</dbReference>
<name>A0A1H3M8S7_9BACT</name>
<dbReference type="PANTHER" id="PTHR34990">
    <property type="entry name" value="UDP-2,3-DIACYLGLUCOSAMINE HYDROLASE-RELATED"/>
    <property type="match status" value="1"/>
</dbReference>
<dbReference type="InterPro" id="IPR029052">
    <property type="entry name" value="Metallo-depent_PP-like"/>
</dbReference>
<dbReference type="GO" id="GO:0016020">
    <property type="term" value="C:membrane"/>
    <property type="evidence" value="ECO:0007669"/>
    <property type="project" value="GOC"/>
</dbReference>
<proteinExistence type="predicted"/>
<dbReference type="GO" id="GO:0009245">
    <property type="term" value="P:lipid A biosynthetic process"/>
    <property type="evidence" value="ECO:0007669"/>
    <property type="project" value="TreeGrafter"/>
</dbReference>
<keyword evidence="1 2" id="KW-0378">Hydrolase</keyword>
<dbReference type="CDD" id="cd07398">
    <property type="entry name" value="MPP_YbbF-LpxH"/>
    <property type="match status" value="1"/>
</dbReference>
<evidence type="ECO:0000313" key="2">
    <source>
        <dbReference type="EMBL" id="SDY72629.1"/>
    </source>
</evidence>
<dbReference type="Gene3D" id="3.60.21.10">
    <property type="match status" value="1"/>
</dbReference>
<organism evidence="2 3">
    <name type="scientific">Hymenobacter psychrophilus</name>
    <dbReference type="NCBI Taxonomy" id="651662"/>
    <lineage>
        <taxon>Bacteria</taxon>
        <taxon>Pseudomonadati</taxon>
        <taxon>Bacteroidota</taxon>
        <taxon>Cytophagia</taxon>
        <taxon>Cytophagales</taxon>
        <taxon>Hymenobacteraceae</taxon>
        <taxon>Hymenobacter</taxon>
    </lineage>
</organism>
<dbReference type="STRING" id="651662.SAMN04488069_11285"/>
<dbReference type="Proteomes" id="UP000199249">
    <property type="component" value="Unassembled WGS sequence"/>
</dbReference>
<reference evidence="3" key="1">
    <citation type="submission" date="2016-10" db="EMBL/GenBank/DDBJ databases">
        <authorList>
            <person name="Varghese N."/>
            <person name="Submissions S."/>
        </authorList>
    </citation>
    <scope>NUCLEOTIDE SEQUENCE [LARGE SCALE GENOMIC DNA]</scope>
    <source>
        <strain evidence="3">CGMCC 1.8975</strain>
    </source>
</reference>
<gene>
    <name evidence="2" type="ORF">SAMN04488069_11285</name>
</gene>
<protein>
    <submittedName>
        <fullName evidence="2">UDP-2,3-diacylglucosamine hydrolase</fullName>
    </submittedName>
</protein>
<dbReference type="GO" id="GO:0008758">
    <property type="term" value="F:UDP-2,3-diacylglucosamine hydrolase activity"/>
    <property type="evidence" value="ECO:0007669"/>
    <property type="project" value="TreeGrafter"/>
</dbReference>
<dbReference type="AlphaFoldDB" id="A0A1H3M8S7"/>
<dbReference type="PANTHER" id="PTHR34990:SF1">
    <property type="entry name" value="UDP-2,3-DIACYLGLUCOSAMINE HYDROLASE"/>
    <property type="match status" value="1"/>
</dbReference>